<keyword evidence="6" id="KW-0217">Developmental protein</keyword>
<dbReference type="Proteomes" id="UP000541444">
    <property type="component" value="Unassembled WGS sequence"/>
</dbReference>
<evidence type="ECO:0000256" key="6">
    <source>
        <dbReference type="RuleBase" id="RU367102"/>
    </source>
</evidence>
<dbReference type="AlphaFoldDB" id="A0A7J7MQU2"/>
<comment type="caution">
    <text evidence="7">The sequence shown here is derived from an EMBL/GenBank/DDBJ whole genome shotgun (WGS) entry which is preliminary data.</text>
</comment>
<dbReference type="GO" id="GO:0005576">
    <property type="term" value="C:extracellular region"/>
    <property type="evidence" value="ECO:0007669"/>
    <property type="project" value="UniProtKB-SubCell"/>
</dbReference>
<comment type="similarity">
    <text evidence="2 6">Belongs to the plant cysteine rich small secretory peptide family. Epidermal patterning factor subfamily.</text>
</comment>
<name>A0A7J7MQU2_9MAGN</name>
<proteinExistence type="inferred from homology"/>
<protein>
    <recommendedName>
        <fullName evidence="6">Epidermal patterning factor-like protein</fullName>
    </recommendedName>
</protein>
<reference evidence="7 8" key="1">
    <citation type="journal article" date="2020" name="IScience">
        <title>Genome Sequencing of the Endangered Kingdonia uniflora (Circaeasteraceae, Ranunculales) Reveals Potential Mechanisms of Evolutionary Specialization.</title>
        <authorList>
            <person name="Sun Y."/>
            <person name="Deng T."/>
            <person name="Zhang A."/>
            <person name="Moore M.J."/>
            <person name="Landis J.B."/>
            <person name="Lin N."/>
            <person name="Zhang H."/>
            <person name="Zhang X."/>
            <person name="Huang J."/>
            <person name="Zhang X."/>
            <person name="Sun H."/>
            <person name="Wang H."/>
        </authorList>
    </citation>
    <scope>NUCLEOTIDE SEQUENCE [LARGE SCALE GENOMIC DNA]</scope>
    <source>
        <strain evidence="7">TB1705</strain>
        <tissue evidence="7">Leaf</tissue>
    </source>
</reference>
<feature type="signal peptide" evidence="6">
    <location>
        <begin position="1"/>
        <end position="26"/>
    </location>
</feature>
<keyword evidence="3 6" id="KW-0964">Secreted</keyword>
<dbReference type="EMBL" id="JACGCM010001281">
    <property type="protein sequence ID" value="KAF6157197.1"/>
    <property type="molecule type" value="Genomic_DNA"/>
</dbReference>
<keyword evidence="4 6" id="KW-0732">Signal</keyword>
<comment type="function">
    <text evidence="6">Controls stomatal patterning.</text>
</comment>
<evidence type="ECO:0000313" key="7">
    <source>
        <dbReference type="EMBL" id="KAF6157197.1"/>
    </source>
</evidence>
<dbReference type="InterPro" id="IPR039455">
    <property type="entry name" value="EPFL"/>
</dbReference>
<dbReference type="PANTHER" id="PTHR33109">
    <property type="entry name" value="EPIDERMAL PATTERNING FACTOR-LIKE PROTEIN 4"/>
    <property type="match status" value="1"/>
</dbReference>
<feature type="chain" id="PRO_5029933921" description="Epidermal patterning factor-like protein" evidence="6">
    <location>
        <begin position="27"/>
        <end position="130"/>
    </location>
</feature>
<evidence type="ECO:0000256" key="2">
    <source>
        <dbReference type="ARBA" id="ARBA00008127"/>
    </source>
</evidence>
<evidence type="ECO:0000256" key="1">
    <source>
        <dbReference type="ARBA" id="ARBA00004613"/>
    </source>
</evidence>
<sequence>MRRFGSMVIAAMILMVLHYNGWSCVASRPFAAHHNGAHQQAQSKQTTQTTAGLDSQQVFTSKEAKVVKEEACKALSTLGSRPPNCEHKCGGCHPCEAIQVPTTTDQLGLQYTNYEPEGWKCKCGVTFFNP</sequence>
<keyword evidence="8" id="KW-1185">Reference proteome</keyword>
<dbReference type="PANTHER" id="PTHR33109:SF3">
    <property type="entry name" value="EPIDERMAL PATTERNING FACTOR-LIKE PROTEIN"/>
    <property type="match status" value="1"/>
</dbReference>
<gene>
    <name evidence="7" type="ORF">GIB67_041658</name>
</gene>
<dbReference type="OrthoDB" id="1843021at2759"/>
<organism evidence="7 8">
    <name type="scientific">Kingdonia uniflora</name>
    <dbReference type="NCBI Taxonomy" id="39325"/>
    <lineage>
        <taxon>Eukaryota</taxon>
        <taxon>Viridiplantae</taxon>
        <taxon>Streptophyta</taxon>
        <taxon>Embryophyta</taxon>
        <taxon>Tracheophyta</taxon>
        <taxon>Spermatophyta</taxon>
        <taxon>Magnoliopsida</taxon>
        <taxon>Ranunculales</taxon>
        <taxon>Circaeasteraceae</taxon>
        <taxon>Kingdonia</taxon>
    </lineage>
</organism>
<dbReference type="GO" id="GO:0010052">
    <property type="term" value="P:guard cell differentiation"/>
    <property type="evidence" value="ECO:0007669"/>
    <property type="project" value="UniProtKB-UniRule"/>
</dbReference>
<evidence type="ECO:0000256" key="3">
    <source>
        <dbReference type="ARBA" id="ARBA00022525"/>
    </source>
</evidence>
<evidence type="ECO:0000256" key="5">
    <source>
        <dbReference type="ARBA" id="ARBA00023157"/>
    </source>
</evidence>
<comment type="subcellular location">
    <subcellularLocation>
        <location evidence="1 6">Secreted</location>
    </subcellularLocation>
</comment>
<evidence type="ECO:0000313" key="8">
    <source>
        <dbReference type="Proteomes" id="UP000541444"/>
    </source>
</evidence>
<dbReference type="Pfam" id="PF17181">
    <property type="entry name" value="EPF"/>
    <property type="match status" value="1"/>
</dbReference>
<keyword evidence="5" id="KW-1015">Disulfide bond</keyword>
<evidence type="ECO:0000256" key="4">
    <source>
        <dbReference type="ARBA" id="ARBA00022729"/>
    </source>
</evidence>
<accession>A0A7J7MQU2</accession>